<gene>
    <name evidence="2" type="ORF">BXZ70DRAFT_1005985</name>
</gene>
<organism evidence="2 3">
    <name type="scientific">Cristinia sonorae</name>
    <dbReference type="NCBI Taxonomy" id="1940300"/>
    <lineage>
        <taxon>Eukaryota</taxon>
        <taxon>Fungi</taxon>
        <taxon>Dikarya</taxon>
        <taxon>Basidiomycota</taxon>
        <taxon>Agaricomycotina</taxon>
        <taxon>Agaricomycetes</taxon>
        <taxon>Agaricomycetidae</taxon>
        <taxon>Agaricales</taxon>
        <taxon>Pleurotineae</taxon>
        <taxon>Stephanosporaceae</taxon>
        <taxon>Cristinia</taxon>
    </lineage>
</organism>
<keyword evidence="3" id="KW-1185">Reference proteome</keyword>
<protein>
    <submittedName>
        <fullName evidence="2">Uncharacterized protein</fullName>
    </submittedName>
</protein>
<feature type="compositionally biased region" description="Polar residues" evidence="1">
    <location>
        <begin position="192"/>
        <end position="206"/>
    </location>
</feature>
<evidence type="ECO:0000256" key="1">
    <source>
        <dbReference type="SAM" id="MobiDB-lite"/>
    </source>
</evidence>
<reference evidence="2" key="1">
    <citation type="journal article" date="2021" name="New Phytol.">
        <title>Evolutionary innovations through gain and loss of genes in the ectomycorrhizal Boletales.</title>
        <authorList>
            <person name="Wu G."/>
            <person name="Miyauchi S."/>
            <person name="Morin E."/>
            <person name="Kuo A."/>
            <person name="Drula E."/>
            <person name="Varga T."/>
            <person name="Kohler A."/>
            <person name="Feng B."/>
            <person name="Cao Y."/>
            <person name="Lipzen A."/>
            <person name="Daum C."/>
            <person name="Hundley H."/>
            <person name="Pangilinan J."/>
            <person name="Johnson J."/>
            <person name="Barry K."/>
            <person name="LaButti K."/>
            <person name="Ng V."/>
            <person name="Ahrendt S."/>
            <person name="Min B."/>
            <person name="Choi I.G."/>
            <person name="Park H."/>
            <person name="Plett J.M."/>
            <person name="Magnuson J."/>
            <person name="Spatafora J.W."/>
            <person name="Nagy L.G."/>
            <person name="Henrissat B."/>
            <person name="Grigoriev I.V."/>
            <person name="Yang Z.L."/>
            <person name="Xu J."/>
            <person name="Martin F.M."/>
        </authorList>
    </citation>
    <scope>NUCLEOTIDE SEQUENCE</scope>
    <source>
        <strain evidence="2">KKN 215</strain>
    </source>
</reference>
<feature type="region of interest" description="Disordered" evidence="1">
    <location>
        <begin position="289"/>
        <end position="312"/>
    </location>
</feature>
<comment type="caution">
    <text evidence="2">The sequence shown here is derived from an EMBL/GenBank/DDBJ whole genome shotgun (WGS) entry which is preliminary data.</text>
</comment>
<dbReference type="Proteomes" id="UP000813824">
    <property type="component" value="Unassembled WGS sequence"/>
</dbReference>
<name>A0A8K0XSK0_9AGAR</name>
<accession>A0A8K0XSK0</accession>
<dbReference type="EMBL" id="JAEVFJ010000007">
    <property type="protein sequence ID" value="KAH8103593.1"/>
    <property type="molecule type" value="Genomic_DNA"/>
</dbReference>
<sequence length="312" mass="34584">MTTATALLQRILDGTYQPRPLPPQFSSQISPALSVLKTHITPTMEQRQLLINVLNPTPVQYNHRPNHVPAPNLTIAAARRIAQPSSSSSIDTVILARGFPPIAKDAIHFGFVKEDTCPRQFTKNLIAEDDEAVPFNWKSKEQPIGHHRDRVVVARSCVPILSPSPRRFVVIPNLEHAVIDEDRGYEGRQSKLRTSSPEATQTPESASSSFCEYHDCLSDECFSWGNGESGTEITDAKSDWSDFGSIAATIGTIADTEDFERCSDFAIEHITDEEGGKEGRELKVVMPRVDEDGPGGFTDSDQHEEQFLVSDW</sequence>
<proteinExistence type="predicted"/>
<dbReference type="AlphaFoldDB" id="A0A8K0XSK0"/>
<feature type="region of interest" description="Disordered" evidence="1">
    <location>
        <begin position="185"/>
        <end position="206"/>
    </location>
</feature>
<evidence type="ECO:0000313" key="3">
    <source>
        <dbReference type="Proteomes" id="UP000813824"/>
    </source>
</evidence>
<evidence type="ECO:0000313" key="2">
    <source>
        <dbReference type="EMBL" id="KAH8103593.1"/>
    </source>
</evidence>